<reference evidence="2" key="1">
    <citation type="journal article" date="2022" name="Mol. Ecol. Resour.">
        <title>The genomes of chicory, endive, great burdock and yacon provide insights into Asteraceae palaeo-polyploidization history and plant inulin production.</title>
        <authorList>
            <person name="Fan W."/>
            <person name="Wang S."/>
            <person name="Wang H."/>
            <person name="Wang A."/>
            <person name="Jiang F."/>
            <person name="Liu H."/>
            <person name="Zhao H."/>
            <person name="Xu D."/>
            <person name="Zhang Y."/>
        </authorList>
    </citation>
    <scope>NUCLEOTIDE SEQUENCE [LARGE SCALE GENOMIC DNA]</scope>
    <source>
        <strain evidence="2">cv. Niubang</strain>
    </source>
</reference>
<sequence>MWRAAKSLLFPEPKRSLEPLANAVPGDRFADVDISVISDHSSLCSLTALLISACSLQMMQMAMVMRNQINPLHEGFITDGKQIKSLTQELKQAKTAEVKAAEEGGSPEGVGMAEAGMVALTNANKKLGSEEDVAKVEVARSKEALVEAKAMSKDLEGCVTGLEEDVPGNKCLVEMRTQTMVDLEPEEDDLTNAEASITDSTARDATACRP</sequence>
<dbReference type="EMBL" id="CM042060">
    <property type="protein sequence ID" value="KAI3677586.1"/>
    <property type="molecule type" value="Genomic_DNA"/>
</dbReference>
<name>A0ACB8Y1B6_ARCLA</name>
<accession>A0ACB8Y1B6</accession>
<reference evidence="1 2" key="2">
    <citation type="journal article" date="2022" name="Mol. Ecol. Resour.">
        <title>The genomes of chicory, endive, great burdock and yacon provide insights into Asteraceae paleo-polyploidization history and plant inulin production.</title>
        <authorList>
            <person name="Fan W."/>
            <person name="Wang S."/>
            <person name="Wang H."/>
            <person name="Wang A."/>
            <person name="Jiang F."/>
            <person name="Liu H."/>
            <person name="Zhao H."/>
            <person name="Xu D."/>
            <person name="Zhang Y."/>
        </authorList>
    </citation>
    <scope>NUCLEOTIDE SEQUENCE [LARGE SCALE GENOMIC DNA]</scope>
    <source>
        <strain evidence="2">cv. Niubang</strain>
    </source>
</reference>
<dbReference type="Proteomes" id="UP001055879">
    <property type="component" value="Linkage Group LG14"/>
</dbReference>
<keyword evidence="2" id="KW-1185">Reference proteome</keyword>
<gene>
    <name evidence="1" type="ORF">L6452_36852</name>
</gene>
<protein>
    <submittedName>
        <fullName evidence="1">Uncharacterized protein</fullName>
    </submittedName>
</protein>
<proteinExistence type="predicted"/>
<organism evidence="1 2">
    <name type="scientific">Arctium lappa</name>
    <name type="common">Greater burdock</name>
    <name type="synonym">Lappa major</name>
    <dbReference type="NCBI Taxonomy" id="4217"/>
    <lineage>
        <taxon>Eukaryota</taxon>
        <taxon>Viridiplantae</taxon>
        <taxon>Streptophyta</taxon>
        <taxon>Embryophyta</taxon>
        <taxon>Tracheophyta</taxon>
        <taxon>Spermatophyta</taxon>
        <taxon>Magnoliopsida</taxon>
        <taxon>eudicotyledons</taxon>
        <taxon>Gunneridae</taxon>
        <taxon>Pentapetalae</taxon>
        <taxon>asterids</taxon>
        <taxon>campanulids</taxon>
        <taxon>Asterales</taxon>
        <taxon>Asteraceae</taxon>
        <taxon>Carduoideae</taxon>
        <taxon>Cardueae</taxon>
        <taxon>Arctiinae</taxon>
        <taxon>Arctium</taxon>
    </lineage>
</organism>
<evidence type="ECO:0000313" key="1">
    <source>
        <dbReference type="EMBL" id="KAI3677586.1"/>
    </source>
</evidence>
<evidence type="ECO:0000313" key="2">
    <source>
        <dbReference type="Proteomes" id="UP001055879"/>
    </source>
</evidence>
<comment type="caution">
    <text evidence="1">The sequence shown here is derived from an EMBL/GenBank/DDBJ whole genome shotgun (WGS) entry which is preliminary data.</text>
</comment>